<dbReference type="GeneID" id="54477352"/>
<sequence length="184" mass="21227">MATNGTSMASLGPHMDRFDPIFLEQYGDRCEPVWQACVDFALPLRNRMEHRCTVTVFFLLLPQGAFPLIMLLASKHTLRCFRARAEIDLPLGFDGRHIMRLAPRHGSAEMWRQEQTHFVMRVFMASWAHTFWMNPRHDTSQDPVHEPLVNVDVKLDRLNLRVDYGGEVIEQGYLDCVVMVVTAV</sequence>
<keyword evidence="1" id="KW-0472">Membrane</keyword>
<keyword evidence="1" id="KW-1133">Transmembrane helix</keyword>
<feature type="transmembrane region" description="Helical" evidence="1">
    <location>
        <begin position="54"/>
        <end position="74"/>
    </location>
</feature>
<accession>A0A6A6Q5P1</accession>
<keyword evidence="1" id="KW-0812">Transmembrane</keyword>
<gene>
    <name evidence="2" type="ORF">BDY17DRAFT_319846</name>
</gene>
<evidence type="ECO:0000313" key="2">
    <source>
        <dbReference type="EMBL" id="KAF2487294.1"/>
    </source>
</evidence>
<dbReference type="AlphaFoldDB" id="A0A6A6Q5P1"/>
<dbReference type="EMBL" id="MU001631">
    <property type="protein sequence ID" value="KAF2487294.1"/>
    <property type="molecule type" value="Genomic_DNA"/>
</dbReference>
<reference evidence="2" key="1">
    <citation type="journal article" date="2020" name="Stud. Mycol.">
        <title>101 Dothideomycetes genomes: a test case for predicting lifestyles and emergence of pathogens.</title>
        <authorList>
            <person name="Haridas S."/>
            <person name="Albert R."/>
            <person name="Binder M."/>
            <person name="Bloem J."/>
            <person name="Labutti K."/>
            <person name="Salamov A."/>
            <person name="Andreopoulos B."/>
            <person name="Baker S."/>
            <person name="Barry K."/>
            <person name="Bills G."/>
            <person name="Bluhm B."/>
            <person name="Cannon C."/>
            <person name="Castanera R."/>
            <person name="Culley D."/>
            <person name="Daum C."/>
            <person name="Ezra D."/>
            <person name="Gonzalez J."/>
            <person name="Henrissat B."/>
            <person name="Kuo A."/>
            <person name="Liang C."/>
            <person name="Lipzen A."/>
            <person name="Lutzoni F."/>
            <person name="Magnuson J."/>
            <person name="Mondo S."/>
            <person name="Nolan M."/>
            <person name="Ohm R."/>
            <person name="Pangilinan J."/>
            <person name="Park H.-J."/>
            <person name="Ramirez L."/>
            <person name="Alfaro M."/>
            <person name="Sun H."/>
            <person name="Tritt A."/>
            <person name="Yoshinaga Y."/>
            <person name="Zwiers L.-H."/>
            <person name="Turgeon B."/>
            <person name="Goodwin S."/>
            <person name="Spatafora J."/>
            <person name="Crous P."/>
            <person name="Grigoriev I."/>
        </authorList>
    </citation>
    <scope>NUCLEOTIDE SEQUENCE</scope>
    <source>
        <strain evidence="2">CBS 113389</strain>
    </source>
</reference>
<protein>
    <submittedName>
        <fullName evidence="2">Uncharacterized protein</fullName>
    </submittedName>
</protein>
<proteinExistence type="predicted"/>
<organism evidence="2 3">
    <name type="scientific">Neohortaea acidophila</name>
    <dbReference type="NCBI Taxonomy" id="245834"/>
    <lineage>
        <taxon>Eukaryota</taxon>
        <taxon>Fungi</taxon>
        <taxon>Dikarya</taxon>
        <taxon>Ascomycota</taxon>
        <taxon>Pezizomycotina</taxon>
        <taxon>Dothideomycetes</taxon>
        <taxon>Dothideomycetidae</taxon>
        <taxon>Mycosphaerellales</taxon>
        <taxon>Teratosphaeriaceae</taxon>
        <taxon>Neohortaea</taxon>
    </lineage>
</organism>
<name>A0A6A6Q5P1_9PEZI</name>
<evidence type="ECO:0000256" key="1">
    <source>
        <dbReference type="SAM" id="Phobius"/>
    </source>
</evidence>
<keyword evidence="3" id="KW-1185">Reference proteome</keyword>
<evidence type="ECO:0000313" key="3">
    <source>
        <dbReference type="Proteomes" id="UP000799767"/>
    </source>
</evidence>
<dbReference type="Proteomes" id="UP000799767">
    <property type="component" value="Unassembled WGS sequence"/>
</dbReference>
<dbReference type="RefSeq" id="XP_033593863.1">
    <property type="nucleotide sequence ID" value="XM_033736350.1"/>
</dbReference>